<comment type="caution">
    <text evidence="2">The sequence shown here is derived from an EMBL/GenBank/DDBJ whole genome shotgun (WGS) entry which is preliminary data.</text>
</comment>
<dbReference type="EMBL" id="BGZK01000270">
    <property type="protein sequence ID" value="GBP33138.1"/>
    <property type="molecule type" value="Genomic_DNA"/>
</dbReference>
<feature type="compositionally biased region" description="Pro residues" evidence="1">
    <location>
        <begin position="86"/>
        <end position="97"/>
    </location>
</feature>
<gene>
    <name evidence="2" type="ORF">EVAR_14818_1</name>
</gene>
<organism evidence="2 3">
    <name type="scientific">Eumeta variegata</name>
    <name type="common">Bagworm moth</name>
    <name type="synonym">Eumeta japonica</name>
    <dbReference type="NCBI Taxonomy" id="151549"/>
    <lineage>
        <taxon>Eukaryota</taxon>
        <taxon>Metazoa</taxon>
        <taxon>Ecdysozoa</taxon>
        <taxon>Arthropoda</taxon>
        <taxon>Hexapoda</taxon>
        <taxon>Insecta</taxon>
        <taxon>Pterygota</taxon>
        <taxon>Neoptera</taxon>
        <taxon>Endopterygota</taxon>
        <taxon>Lepidoptera</taxon>
        <taxon>Glossata</taxon>
        <taxon>Ditrysia</taxon>
        <taxon>Tineoidea</taxon>
        <taxon>Psychidae</taxon>
        <taxon>Oiketicinae</taxon>
        <taxon>Eumeta</taxon>
    </lineage>
</organism>
<evidence type="ECO:0000256" key="1">
    <source>
        <dbReference type="SAM" id="MobiDB-lite"/>
    </source>
</evidence>
<keyword evidence="3" id="KW-1185">Reference proteome</keyword>
<evidence type="ECO:0000313" key="2">
    <source>
        <dbReference type="EMBL" id="GBP33138.1"/>
    </source>
</evidence>
<evidence type="ECO:0000313" key="3">
    <source>
        <dbReference type="Proteomes" id="UP000299102"/>
    </source>
</evidence>
<reference evidence="2 3" key="1">
    <citation type="journal article" date="2019" name="Commun. Biol.">
        <title>The bagworm genome reveals a unique fibroin gene that provides high tensile strength.</title>
        <authorList>
            <person name="Kono N."/>
            <person name="Nakamura H."/>
            <person name="Ohtoshi R."/>
            <person name="Tomita M."/>
            <person name="Numata K."/>
            <person name="Arakawa K."/>
        </authorList>
    </citation>
    <scope>NUCLEOTIDE SEQUENCE [LARGE SCALE GENOMIC DNA]</scope>
</reference>
<protein>
    <submittedName>
        <fullName evidence="2">Uncharacterized protein</fullName>
    </submittedName>
</protein>
<proteinExistence type="predicted"/>
<name>A0A4C1V2T9_EUMVA</name>
<feature type="region of interest" description="Disordered" evidence="1">
    <location>
        <begin position="52"/>
        <end position="97"/>
    </location>
</feature>
<feature type="compositionally biased region" description="Low complexity" evidence="1">
    <location>
        <begin position="53"/>
        <end position="68"/>
    </location>
</feature>
<accession>A0A4C1V2T9</accession>
<sequence length="108" mass="11902">MACEVRPRANDMIAHGPGPGCTRLQFFILKKNLLHFTLDIVNVVQRRKERVCGRGPSSCRSPTSSSRRAAGRKIYSYPRSTRERAAPPPRAAPPAPPTVTSLVLLACY</sequence>
<dbReference type="Proteomes" id="UP000299102">
    <property type="component" value="Unassembled WGS sequence"/>
</dbReference>
<dbReference type="AlphaFoldDB" id="A0A4C1V2T9"/>